<dbReference type="SFLD" id="SFLDG01067">
    <property type="entry name" value="SPASM/twitch_domain_containing"/>
    <property type="match status" value="1"/>
</dbReference>
<comment type="caution">
    <text evidence="10">The sequence shown here is derived from an EMBL/GenBank/DDBJ whole genome shotgun (WGS) entry which is preliminary data.</text>
</comment>
<dbReference type="EMBL" id="NCSJ02000085">
    <property type="protein sequence ID" value="RFU31046.1"/>
    <property type="molecule type" value="Genomic_DNA"/>
</dbReference>
<keyword evidence="8" id="KW-0496">Mitochondrion</keyword>
<dbReference type="InterPro" id="IPR051196">
    <property type="entry name" value="RSAD2/Viperin_antiviral"/>
</dbReference>
<dbReference type="GO" id="GO:0051607">
    <property type="term" value="P:defense response to virus"/>
    <property type="evidence" value="ECO:0007669"/>
    <property type="project" value="UniProtKB-KW"/>
</dbReference>
<evidence type="ECO:0000259" key="9">
    <source>
        <dbReference type="PROSITE" id="PS51918"/>
    </source>
</evidence>
<evidence type="ECO:0000313" key="11">
    <source>
        <dbReference type="Proteomes" id="UP000258309"/>
    </source>
</evidence>
<dbReference type="PROSITE" id="PS51918">
    <property type="entry name" value="RADICAL_SAM"/>
    <property type="match status" value="1"/>
</dbReference>
<dbReference type="GO" id="GO:0046872">
    <property type="term" value="F:metal ion binding"/>
    <property type="evidence" value="ECO:0007669"/>
    <property type="project" value="UniProtKB-KW"/>
</dbReference>
<keyword evidence="7" id="KW-0051">Antiviral defense</keyword>
<dbReference type="OMA" id="ERWFKKY"/>
<dbReference type="OrthoDB" id="549750at2759"/>
<dbReference type="InterPro" id="IPR006638">
    <property type="entry name" value="Elp3/MiaA/NifB-like_rSAM"/>
</dbReference>
<feature type="domain" description="Radical SAM core" evidence="9">
    <location>
        <begin position="22"/>
        <end position="245"/>
    </location>
</feature>
<evidence type="ECO:0000256" key="7">
    <source>
        <dbReference type="ARBA" id="ARBA00023118"/>
    </source>
</evidence>
<comment type="cofactor">
    <cofactor evidence="1">
        <name>[4Fe-4S] cluster</name>
        <dbReference type="ChEBI" id="CHEBI:49883"/>
    </cofactor>
</comment>
<evidence type="ECO:0000256" key="6">
    <source>
        <dbReference type="ARBA" id="ARBA00023014"/>
    </source>
</evidence>
<evidence type="ECO:0000256" key="4">
    <source>
        <dbReference type="ARBA" id="ARBA00022723"/>
    </source>
</evidence>
<dbReference type="SFLD" id="SFLDS00029">
    <property type="entry name" value="Radical_SAM"/>
    <property type="match status" value="1"/>
</dbReference>
<dbReference type="Pfam" id="PF04055">
    <property type="entry name" value="Radical_SAM"/>
    <property type="match status" value="1"/>
</dbReference>
<dbReference type="SFLD" id="SFLDG01088">
    <property type="entry name" value="antiviral_proteins"/>
    <property type="match status" value="1"/>
</dbReference>
<dbReference type="SFLD" id="SFLDF00318">
    <property type="entry name" value="Viperin"/>
    <property type="match status" value="1"/>
</dbReference>
<keyword evidence="4" id="KW-0479">Metal-binding</keyword>
<protein>
    <recommendedName>
        <fullName evidence="9">Radical SAM core domain-containing protein</fullName>
    </recommendedName>
</protein>
<proteinExistence type="predicted"/>
<evidence type="ECO:0000256" key="2">
    <source>
        <dbReference type="ARBA" id="ARBA00022485"/>
    </source>
</evidence>
<gene>
    <name evidence="10" type="ORF">B7463_g5285</name>
</gene>
<dbReference type="NCBIfam" id="NF038283">
    <property type="entry name" value="viperin_w_prok"/>
    <property type="match status" value="1"/>
</dbReference>
<dbReference type="STRING" id="5539.A0A3E2HCB7"/>
<keyword evidence="11" id="KW-1185">Reference proteome</keyword>
<dbReference type="InterPro" id="IPR058240">
    <property type="entry name" value="rSAM_sf"/>
</dbReference>
<sequence>MAFILIAVLLIAFIVAVLFQKWEFRLVSPVPISVNYHLTRKCNYECGFCFHTAKTSYILPLEDAKRGLSLLKNAGMKKLNFAGGEPMLYPKFVGELARYCKTELQLESVSIVTNGSVLQPKFLETFGQFIDIIAVSCDSFDEATNIKIGRGKGSHLKNLKRLRMSCQEYGIKFKVNTVVNRYNVNEDMRAAIEEIAPFRWKCFQVLVVEGENDSATTLRDATHFVISDEQFRQFCQKHSTCSGFVAEANNVMKDSYLILDEYMRFLDKGNDPSESILNVGVGRALQSVFWDEKSFLHRGGIYDWTKAANEGSNKLLDW</sequence>
<keyword evidence="2" id="KW-0004">4Fe-4S</keyword>
<feature type="non-terminal residue" evidence="10">
    <location>
        <position position="1"/>
    </location>
</feature>
<feature type="non-terminal residue" evidence="10">
    <location>
        <position position="318"/>
    </location>
</feature>
<evidence type="ECO:0000313" key="10">
    <source>
        <dbReference type="EMBL" id="RFU31046.1"/>
    </source>
</evidence>
<evidence type="ECO:0000256" key="8">
    <source>
        <dbReference type="ARBA" id="ARBA00023128"/>
    </source>
</evidence>
<evidence type="ECO:0000256" key="1">
    <source>
        <dbReference type="ARBA" id="ARBA00001966"/>
    </source>
</evidence>
<evidence type="ECO:0000256" key="3">
    <source>
        <dbReference type="ARBA" id="ARBA00022691"/>
    </source>
</evidence>
<dbReference type="PANTHER" id="PTHR21339">
    <property type="entry name" value="RADICAL S-ADENOSYL METHIONINE DOMAIN-CONTAINING PROTEIN 2"/>
    <property type="match status" value="1"/>
</dbReference>
<organism evidence="10 11">
    <name type="scientific">Scytalidium lignicola</name>
    <name type="common">Hyphomycete</name>
    <dbReference type="NCBI Taxonomy" id="5539"/>
    <lineage>
        <taxon>Eukaryota</taxon>
        <taxon>Fungi</taxon>
        <taxon>Dikarya</taxon>
        <taxon>Ascomycota</taxon>
        <taxon>Pezizomycotina</taxon>
        <taxon>Leotiomycetes</taxon>
        <taxon>Leotiomycetes incertae sedis</taxon>
        <taxon>Scytalidium</taxon>
    </lineage>
</organism>
<dbReference type="InterPro" id="IPR007197">
    <property type="entry name" value="rSAM"/>
</dbReference>
<accession>A0A3E2HCB7</accession>
<dbReference type="InterPro" id="IPR013785">
    <property type="entry name" value="Aldolase_TIM"/>
</dbReference>
<dbReference type="Proteomes" id="UP000258309">
    <property type="component" value="Unassembled WGS sequence"/>
</dbReference>
<dbReference type="Gene3D" id="3.20.20.70">
    <property type="entry name" value="Aldolase class I"/>
    <property type="match status" value="1"/>
</dbReference>
<dbReference type="GO" id="GO:0003824">
    <property type="term" value="F:catalytic activity"/>
    <property type="evidence" value="ECO:0007669"/>
    <property type="project" value="InterPro"/>
</dbReference>
<keyword evidence="6" id="KW-0411">Iron-sulfur</keyword>
<name>A0A3E2HCB7_SCYLI</name>
<dbReference type="SUPFAM" id="SSF102114">
    <property type="entry name" value="Radical SAM enzymes"/>
    <property type="match status" value="1"/>
</dbReference>
<dbReference type="AlphaFoldDB" id="A0A3E2HCB7"/>
<keyword evidence="3" id="KW-0949">S-adenosyl-L-methionine</keyword>
<keyword evidence="5" id="KW-0408">Iron</keyword>
<dbReference type="PANTHER" id="PTHR21339:SF0">
    <property type="entry name" value="S-ADENOSYLMETHIONINE-DEPENDENT NUCLEOTIDE DEHYDRATASE RSAD2"/>
    <property type="match status" value="1"/>
</dbReference>
<dbReference type="GO" id="GO:0051539">
    <property type="term" value="F:4 iron, 4 sulfur cluster binding"/>
    <property type="evidence" value="ECO:0007669"/>
    <property type="project" value="UniProtKB-KW"/>
</dbReference>
<reference evidence="10 11" key="1">
    <citation type="submission" date="2018-05" db="EMBL/GenBank/DDBJ databases">
        <title>Draft genome sequence of Scytalidium lignicola DSM 105466, a ubiquitous saprotrophic fungus.</title>
        <authorList>
            <person name="Buettner E."/>
            <person name="Gebauer A.M."/>
            <person name="Hofrichter M."/>
            <person name="Liers C."/>
            <person name="Kellner H."/>
        </authorList>
    </citation>
    <scope>NUCLEOTIDE SEQUENCE [LARGE SCALE GENOMIC DNA]</scope>
    <source>
        <strain evidence="10 11">DSM 105466</strain>
    </source>
</reference>
<dbReference type="CDD" id="cd01335">
    <property type="entry name" value="Radical_SAM"/>
    <property type="match status" value="1"/>
</dbReference>
<evidence type="ECO:0000256" key="5">
    <source>
        <dbReference type="ARBA" id="ARBA00023004"/>
    </source>
</evidence>
<dbReference type="SMART" id="SM00729">
    <property type="entry name" value="Elp3"/>
    <property type="match status" value="1"/>
</dbReference>